<dbReference type="GO" id="GO:0005524">
    <property type="term" value="F:ATP binding"/>
    <property type="evidence" value="ECO:0007669"/>
    <property type="project" value="UniProtKB-KW"/>
</dbReference>
<evidence type="ECO:0000259" key="8">
    <source>
        <dbReference type="PROSITE" id="PS50862"/>
    </source>
</evidence>
<dbReference type="NCBIfam" id="NF001756">
    <property type="entry name" value="PRK00484.1"/>
    <property type="match status" value="1"/>
</dbReference>
<dbReference type="Pfam" id="PF01336">
    <property type="entry name" value="tRNA_anti-codon"/>
    <property type="match status" value="1"/>
</dbReference>
<dbReference type="CDD" id="cd04322">
    <property type="entry name" value="LysRS_N"/>
    <property type="match status" value="1"/>
</dbReference>
<dbReference type="InterPro" id="IPR012340">
    <property type="entry name" value="NA-bd_OB-fold"/>
</dbReference>
<dbReference type="GO" id="GO:0046872">
    <property type="term" value="F:metal ion binding"/>
    <property type="evidence" value="ECO:0007669"/>
    <property type="project" value="UniProtKB-KW"/>
</dbReference>
<evidence type="ECO:0000256" key="7">
    <source>
        <dbReference type="ARBA" id="ARBA00048573"/>
    </source>
</evidence>
<dbReference type="InterPro" id="IPR004365">
    <property type="entry name" value="NA-bd_OB_tRNA"/>
</dbReference>
<keyword evidence="3" id="KW-0479">Metal-binding</keyword>
<evidence type="ECO:0000256" key="2">
    <source>
        <dbReference type="ARBA" id="ARBA00022598"/>
    </source>
</evidence>
<dbReference type="InterPro" id="IPR045864">
    <property type="entry name" value="aa-tRNA-synth_II/BPL/LPL"/>
</dbReference>
<dbReference type="HAMAP" id="MF_00252">
    <property type="entry name" value="Lys_tRNA_synth_class2"/>
    <property type="match status" value="1"/>
</dbReference>
<feature type="domain" description="Aminoacyl-transfer RNA synthetases class-II family profile" evidence="8">
    <location>
        <begin position="171"/>
        <end position="481"/>
    </location>
</feature>
<reference evidence="9" key="1">
    <citation type="journal article" date="2015" name="Nature">
        <title>Complex archaea that bridge the gap between prokaryotes and eukaryotes.</title>
        <authorList>
            <person name="Spang A."/>
            <person name="Saw J.H."/>
            <person name="Jorgensen S.L."/>
            <person name="Zaremba-Niedzwiedzka K."/>
            <person name="Martijn J."/>
            <person name="Lind A.E."/>
            <person name="van Eijk R."/>
            <person name="Schleper C."/>
            <person name="Guy L."/>
            <person name="Ettema T.J."/>
        </authorList>
    </citation>
    <scope>NUCLEOTIDE SEQUENCE</scope>
</reference>
<keyword evidence="5" id="KW-0067">ATP-binding</keyword>
<gene>
    <name evidence="9" type="ORF">LCGC14_0226140</name>
</gene>
<evidence type="ECO:0000256" key="3">
    <source>
        <dbReference type="ARBA" id="ARBA00022723"/>
    </source>
</evidence>
<keyword evidence="2" id="KW-0436">Ligase</keyword>
<keyword evidence="4" id="KW-0547">Nucleotide-binding</keyword>
<dbReference type="Gene3D" id="2.40.50.140">
    <property type="entry name" value="Nucleic acid-binding proteins"/>
    <property type="match status" value="1"/>
</dbReference>
<evidence type="ECO:0000313" key="9">
    <source>
        <dbReference type="EMBL" id="KKN90671.1"/>
    </source>
</evidence>
<dbReference type="InterPro" id="IPR006195">
    <property type="entry name" value="aa-tRNA-synth_II"/>
</dbReference>
<keyword evidence="6" id="KW-0030">Aminoacyl-tRNA synthetase</keyword>
<comment type="caution">
    <text evidence="9">The sequence shown here is derived from an EMBL/GenBank/DDBJ whole genome shotgun (WGS) entry which is preliminary data.</text>
</comment>
<accession>A0A0F9WW94</accession>
<dbReference type="CDD" id="cd00775">
    <property type="entry name" value="LysRS_core"/>
    <property type="match status" value="1"/>
</dbReference>
<dbReference type="EMBL" id="LAZR01000108">
    <property type="protein sequence ID" value="KKN90671.1"/>
    <property type="molecule type" value="Genomic_DNA"/>
</dbReference>
<dbReference type="GO" id="GO:0005829">
    <property type="term" value="C:cytosol"/>
    <property type="evidence" value="ECO:0007669"/>
    <property type="project" value="TreeGrafter"/>
</dbReference>
<evidence type="ECO:0000256" key="6">
    <source>
        <dbReference type="ARBA" id="ARBA00023146"/>
    </source>
</evidence>
<dbReference type="AlphaFoldDB" id="A0A0F9WW94"/>
<organism evidence="9">
    <name type="scientific">marine sediment metagenome</name>
    <dbReference type="NCBI Taxonomy" id="412755"/>
    <lineage>
        <taxon>unclassified sequences</taxon>
        <taxon>metagenomes</taxon>
        <taxon>ecological metagenomes</taxon>
    </lineage>
</organism>
<dbReference type="GO" id="GO:0004824">
    <property type="term" value="F:lysine-tRNA ligase activity"/>
    <property type="evidence" value="ECO:0007669"/>
    <property type="project" value="UniProtKB-EC"/>
</dbReference>
<name>A0A0F9WW94_9ZZZZ</name>
<sequence length="486" mass="54513">MLEKVQEDRLKKLEQVRQLGVDPYGGRYDTAEPIADVLARFGDDAEGQTADIAGRLILRRKMGKMMFAHLRDQSGQMQIAMRKNDLDETTWQLATLLDLGDIIAVAGRLERTKTGEITVWADKLTLLCKSLNPMPEKFHGLVDTETRYRQRYLDLMANPESMEVFQKRIAIIEHIRGALRGRGFIEVETPMLQAIYGGAAAKPFVTHHNALDCDQFLRISPELFLKRLLVGGMEKVFEINRNFRNEGLSTRHNPEFTMLELYQAYADYNVMMEITEELIATAGEQVAGSLQLPFGDRTIDYTRPWPRKTYADLMAEHAGVDIADADAVRAKARDVGVEEAGKDDAVVVHEIFETVVEAKLAALDTPVFVVDYPAALCPLTRRKADDPSIALRFELYIAGMEIANAYTELNDPAVQEDNLGGQLRGEDADETMRVMDEDFIASLRHGMPPAGGLGIGIDRVVMLLTDRTSIRDVILFPMLRPERAKG</sequence>
<dbReference type="PROSITE" id="PS50862">
    <property type="entry name" value="AA_TRNA_LIGASE_II"/>
    <property type="match status" value="1"/>
</dbReference>
<dbReference type="Pfam" id="PF00152">
    <property type="entry name" value="tRNA-synt_2"/>
    <property type="match status" value="1"/>
</dbReference>
<dbReference type="SUPFAM" id="SSF50249">
    <property type="entry name" value="Nucleic acid-binding proteins"/>
    <property type="match status" value="1"/>
</dbReference>
<dbReference type="InterPro" id="IPR018149">
    <property type="entry name" value="Lys-tRNA-synth_II_C"/>
</dbReference>
<evidence type="ECO:0000256" key="4">
    <source>
        <dbReference type="ARBA" id="ARBA00022741"/>
    </source>
</evidence>
<dbReference type="NCBIfam" id="TIGR00499">
    <property type="entry name" value="lysS_bact"/>
    <property type="match status" value="1"/>
</dbReference>
<comment type="catalytic activity">
    <reaction evidence="7">
        <text>tRNA(Lys) + L-lysine + ATP = L-lysyl-tRNA(Lys) + AMP + diphosphate</text>
        <dbReference type="Rhea" id="RHEA:20792"/>
        <dbReference type="Rhea" id="RHEA-COMP:9696"/>
        <dbReference type="Rhea" id="RHEA-COMP:9697"/>
        <dbReference type="ChEBI" id="CHEBI:30616"/>
        <dbReference type="ChEBI" id="CHEBI:32551"/>
        <dbReference type="ChEBI" id="CHEBI:33019"/>
        <dbReference type="ChEBI" id="CHEBI:78442"/>
        <dbReference type="ChEBI" id="CHEBI:78529"/>
        <dbReference type="ChEBI" id="CHEBI:456215"/>
        <dbReference type="EC" id="6.1.1.6"/>
    </reaction>
</comment>
<dbReference type="PANTHER" id="PTHR42918:SF15">
    <property type="entry name" value="LYSINE--TRNA LIGASE, CHLOROPLASTIC_MITOCHONDRIAL"/>
    <property type="match status" value="1"/>
</dbReference>
<dbReference type="InterPro" id="IPR002313">
    <property type="entry name" value="Lys-tRNA-ligase_II"/>
</dbReference>
<dbReference type="Gene3D" id="3.30.930.10">
    <property type="entry name" value="Bira Bifunctional Protein, Domain 2"/>
    <property type="match status" value="1"/>
</dbReference>
<proteinExistence type="inferred from homology"/>
<dbReference type="InterPro" id="IPR044136">
    <property type="entry name" value="Lys-tRNA-ligase_II_N"/>
</dbReference>
<dbReference type="PANTHER" id="PTHR42918">
    <property type="entry name" value="LYSYL-TRNA SYNTHETASE"/>
    <property type="match status" value="1"/>
</dbReference>
<evidence type="ECO:0000256" key="5">
    <source>
        <dbReference type="ARBA" id="ARBA00022840"/>
    </source>
</evidence>
<dbReference type="InterPro" id="IPR004364">
    <property type="entry name" value="Aa-tRNA-synt_II"/>
</dbReference>
<dbReference type="PRINTS" id="PR00982">
    <property type="entry name" value="TRNASYNTHLYS"/>
</dbReference>
<dbReference type="GO" id="GO:0006430">
    <property type="term" value="P:lysyl-tRNA aminoacylation"/>
    <property type="evidence" value="ECO:0007669"/>
    <property type="project" value="InterPro"/>
</dbReference>
<dbReference type="EC" id="6.1.1.6" evidence="1"/>
<dbReference type="SUPFAM" id="SSF55681">
    <property type="entry name" value="Class II aaRS and biotin synthetases"/>
    <property type="match status" value="1"/>
</dbReference>
<protein>
    <recommendedName>
        <fullName evidence="1">lysine--tRNA ligase</fullName>
        <ecNumber evidence="1">6.1.1.6</ecNumber>
    </recommendedName>
</protein>
<evidence type="ECO:0000256" key="1">
    <source>
        <dbReference type="ARBA" id="ARBA00013166"/>
    </source>
</evidence>
<dbReference type="GO" id="GO:0000049">
    <property type="term" value="F:tRNA binding"/>
    <property type="evidence" value="ECO:0007669"/>
    <property type="project" value="TreeGrafter"/>
</dbReference>